<feature type="domain" description="Solute-binding protein family 3/N-terminal" evidence="5">
    <location>
        <begin position="51"/>
        <end position="279"/>
    </location>
</feature>
<evidence type="ECO:0000256" key="1">
    <source>
        <dbReference type="ARBA" id="ARBA00010333"/>
    </source>
</evidence>
<dbReference type="PROSITE" id="PS51257">
    <property type="entry name" value="PROKAR_LIPOPROTEIN"/>
    <property type="match status" value="1"/>
</dbReference>
<feature type="signal peptide" evidence="4">
    <location>
        <begin position="1"/>
        <end position="21"/>
    </location>
</feature>
<accession>A0A2T0W7B7</accession>
<feature type="chain" id="PRO_5038399311" evidence="4">
    <location>
        <begin position="22"/>
        <end position="355"/>
    </location>
</feature>
<comment type="similarity">
    <text evidence="1">Belongs to the bacterial solute-binding protein 3 family.</text>
</comment>
<dbReference type="Gene3D" id="3.40.190.10">
    <property type="entry name" value="Periplasmic binding protein-like II"/>
    <property type="match status" value="2"/>
</dbReference>
<dbReference type="Pfam" id="PF00497">
    <property type="entry name" value="SBP_bac_3"/>
    <property type="match status" value="1"/>
</dbReference>
<dbReference type="RefSeq" id="WP_106193034.1">
    <property type="nucleotide sequence ID" value="NZ_PVTO01000010.1"/>
</dbReference>
<dbReference type="Proteomes" id="UP000238205">
    <property type="component" value="Unassembled WGS sequence"/>
</dbReference>
<organism evidence="6 7">
    <name type="scientific">Alkalibacterium olivapovliticus</name>
    <dbReference type="NCBI Taxonomy" id="99907"/>
    <lineage>
        <taxon>Bacteria</taxon>
        <taxon>Bacillati</taxon>
        <taxon>Bacillota</taxon>
        <taxon>Bacilli</taxon>
        <taxon>Lactobacillales</taxon>
        <taxon>Carnobacteriaceae</taxon>
        <taxon>Alkalibacterium</taxon>
    </lineage>
</organism>
<sequence length="355" mass="38415">MFKYTKYLVSAAALLTLTACATRDDDAAGADGDNGTADSGETLASVIDRGELNAGVNDQLPGFGYVDSDGNYAGFDIDFARAIAAGVLGDAEAVNFRPLSAQERFTAVQTGEVDVLLRNTTWTASRDTEVGLDFAPVTFYDGQGMMVLEDLGITTLEEMGGLTIGVETGTTTELNLADQMEALGVEYETQTYDDRDALIAAYEAGSVDAWTTDRSGLVSAFAVLDNPDDHIILEETLSKEPLAPAVLHGDDQWNDVVTWIVFALIQAEEFGITQDNVDDFMDSEDPDIRRLLGVDEDLGGFLGLESDFAYQAISQVGNYGEIYDRHLGPDTQFDLPRGMNSLYEDGGLQYSMPFR</sequence>
<dbReference type="AlphaFoldDB" id="A0A2T0W7B7"/>
<evidence type="ECO:0000256" key="2">
    <source>
        <dbReference type="ARBA" id="ARBA00022448"/>
    </source>
</evidence>
<dbReference type="OrthoDB" id="115856at2"/>
<dbReference type="EMBL" id="PVTO01000010">
    <property type="protein sequence ID" value="PRY82592.1"/>
    <property type="molecule type" value="Genomic_DNA"/>
</dbReference>
<proteinExistence type="inferred from homology"/>
<dbReference type="CDD" id="cd13692">
    <property type="entry name" value="PBP2_BztA"/>
    <property type="match status" value="1"/>
</dbReference>
<gene>
    <name evidence="6" type="ORF">CLV38_11053</name>
</gene>
<comment type="caution">
    <text evidence="6">The sequence shown here is derived from an EMBL/GenBank/DDBJ whole genome shotgun (WGS) entry which is preliminary data.</text>
</comment>
<keyword evidence="3 4" id="KW-0732">Signal</keyword>
<evidence type="ECO:0000313" key="7">
    <source>
        <dbReference type="Proteomes" id="UP000238205"/>
    </source>
</evidence>
<dbReference type="PANTHER" id="PTHR30085">
    <property type="entry name" value="AMINO ACID ABC TRANSPORTER PERMEASE"/>
    <property type="match status" value="1"/>
</dbReference>
<dbReference type="InterPro" id="IPR001638">
    <property type="entry name" value="Solute-binding_3/MltF_N"/>
</dbReference>
<dbReference type="SMART" id="SM00062">
    <property type="entry name" value="PBPb"/>
    <property type="match status" value="1"/>
</dbReference>
<reference evidence="6 7" key="1">
    <citation type="submission" date="2018-03" db="EMBL/GenBank/DDBJ databases">
        <title>Genomic Encyclopedia of Archaeal and Bacterial Type Strains, Phase II (KMG-II): from individual species to whole genera.</title>
        <authorList>
            <person name="Goeker M."/>
        </authorList>
    </citation>
    <scope>NUCLEOTIDE SEQUENCE [LARGE SCALE GENOMIC DNA]</scope>
    <source>
        <strain evidence="6 7">DSM 13175</strain>
    </source>
</reference>
<dbReference type="SUPFAM" id="SSF53850">
    <property type="entry name" value="Periplasmic binding protein-like II"/>
    <property type="match status" value="1"/>
</dbReference>
<keyword evidence="7" id="KW-1185">Reference proteome</keyword>
<dbReference type="GO" id="GO:0006865">
    <property type="term" value="P:amino acid transport"/>
    <property type="evidence" value="ECO:0007669"/>
    <property type="project" value="TreeGrafter"/>
</dbReference>
<evidence type="ECO:0000259" key="5">
    <source>
        <dbReference type="SMART" id="SM00062"/>
    </source>
</evidence>
<evidence type="ECO:0000313" key="6">
    <source>
        <dbReference type="EMBL" id="PRY82592.1"/>
    </source>
</evidence>
<evidence type="ECO:0000256" key="4">
    <source>
        <dbReference type="SAM" id="SignalP"/>
    </source>
</evidence>
<name>A0A2T0W7B7_9LACT</name>
<dbReference type="InterPro" id="IPR051455">
    <property type="entry name" value="Bact_solute-bind_prot3"/>
</dbReference>
<protein>
    <submittedName>
        <fullName evidence="6">General L-amino acid transport system substrate-binding protein</fullName>
    </submittedName>
</protein>
<dbReference type="PANTHER" id="PTHR30085:SF7">
    <property type="entry name" value="AMINO-ACID ABC TRANSPORTER-BINDING PROTEIN YHDW-RELATED"/>
    <property type="match status" value="1"/>
</dbReference>
<evidence type="ECO:0000256" key="3">
    <source>
        <dbReference type="ARBA" id="ARBA00022729"/>
    </source>
</evidence>
<keyword evidence="2" id="KW-0813">Transport</keyword>